<evidence type="ECO:0008006" key="3">
    <source>
        <dbReference type="Google" id="ProtNLM"/>
    </source>
</evidence>
<name>A0A7L9VVG1_LIMMU</name>
<organism evidence="1 2">
    <name type="scientific">Limosilactobacillus mucosae</name>
    <name type="common">Lactobacillus mucosae</name>
    <dbReference type="NCBI Taxonomy" id="97478"/>
    <lineage>
        <taxon>Bacteria</taxon>
        <taxon>Bacillati</taxon>
        <taxon>Bacillota</taxon>
        <taxon>Bacilli</taxon>
        <taxon>Lactobacillales</taxon>
        <taxon>Lactobacillaceae</taxon>
        <taxon>Limosilactobacillus</taxon>
    </lineage>
</organism>
<accession>A0A7L9VVG1</accession>
<dbReference type="AlphaFoldDB" id="A0A7L9VVG1"/>
<gene>
    <name evidence="1" type="ORF">LM011_02025</name>
</gene>
<dbReference type="Proteomes" id="UP000593929">
    <property type="component" value="Chromosome"/>
</dbReference>
<evidence type="ECO:0000313" key="2">
    <source>
        <dbReference type="Proteomes" id="UP000593929"/>
    </source>
</evidence>
<dbReference type="EMBL" id="CP062966">
    <property type="protein sequence ID" value="QOL70565.1"/>
    <property type="molecule type" value="Genomic_DNA"/>
</dbReference>
<reference evidence="1 2" key="1">
    <citation type="submission" date="2020-10" db="EMBL/GenBank/DDBJ databases">
        <title>Genome sequencing of Lactobacillus mucosae KCTC 21011.</title>
        <authorList>
            <person name="Kim J."/>
        </authorList>
    </citation>
    <scope>NUCLEOTIDE SEQUENCE [LARGE SCALE GENOMIC DNA]</scope>
    <source>
        <strain evidence="1 2">LM011</strain>
    </source>
</reference>
<evidence type="ECO:0000313" key="1">
    <source>
        <dbReference type="EMBL" id="QOL70565.1"/>
    </source>
</evidence>
<protein>
    <recommendedName>
        <fullName evidence="3">DUF4258 domain-containing protein</fullName>
    </recommendedName>
</protein>
<proteinExistence type="predicted"/>
<sequence length="121" mass="14130">MERFKPHDLMEKLKNSGVKYTEKDVVLVAKNYNGKFLWLEKGNESSGLKHIEKQHQKDFGANTNVKDLLMKILPLKPLKHFSRKKGKKLADIYLYKKNSKLYLVAYGDNGYIVSFYPYEKG</sequence>